<dbReference type="SUPFAM" id="SSF102588">
    <property type="entry name" value="LmbE-like"/>
    <property type="match status" value="1"/>
</dbReference>
<dbReference type="Gene3D" id="3.40.50.10320">
    <property type="entry name" value="LmbE-like"/>
    <property type="match status" value="1"/>
</dbReference>
<dbReference type="InterPro" id="IPR029062">
    <property type="entry name" value="Class_I_gatase-like"/>
</dbReference>
<gene>
    <name evidence="1" type="ORF">NCTC11343_03241</name>
</gene>
<name>A0A2X2J810_SPHMU</name>
<protein>
    <submittedName>
        <fullName evidence="1">Uncharacterized proteins, LmbE homologs</fullName>
    </submittedName>
</protein>
<proteinExistence type="predicted"/>
<accession>A0A2X2J810</accession>
<organism evidence="1 2">
    <name type="scientific">Sphingobacterium multivorum</name>
    <dbReference type="NCBI Taxonomy" id="28454"/>
    <lineage>
        <taxon>Bacteria</taxon>
        <taxon>Pseudomonadati</taxon>
        <taxon>Bacteroidota</taxon>
        <taxon>Sphingobacteriia</taxon>
        <taxon>Sphingobacteriales</taxon>
        <taxon>Sphingobacteriaceae</taxon>
        <taxon>Sphingobacterium</taxon>
    </lineage>
</organism>
<reference evidence="1 2" key="1">
    <citation type="submission" date="2018-06" db="EMBL/GenBank/DDBJ databases">
        <authorList>
            <consortium name="Pathogen Informatics"/>
            <person name="Doyle S."/>
        </authorList>
    </citation>
    <scope>NUCLEOTIDE SEQUENCE [LARGE SCALE GENOMIC DNA]</scope>
    <source>
        <strain evidence="1 2">NCTC11343</strain>
    </source>
</reference>
<dbReference type="InterPro" id="IPR024078">
    <property type="entry name" value="LmbE-like_dom_sf"/>
</dbReference>
<evidence type="ECO:0000313" key="2">
    <source>
        <dbReference type="Proteomes" id="UP000251241"/>
    </source>
</evidence>
<dbReference type="PANTHER" id="PTHR12993:SF11">
    <property type="entry name" value="N-ACETYLGLUCOSAMINYL-PHOSPHATIDYLINOSITOL DE-N-ACETYLASE"/>
    <property type="match status" value="1"/>
</dbReference>
<sequence>MPIFYHLVIYPSTSSLKLASFYGPKFNSPNIHKSKQYTNVTSGLIKDCQLKRHAIKLQSPTIRCSSKFLSLNMRRPFLSVIIILAGILSTSIVKAQNPQWNAAEIKLHLEKLNVLGSVLYFAAHPDDENTRLIAWLAQEKKYKTGYLSLTRGDGGQNLIGTEQGIELGLIRTQELLAARKIDKGEQFFSSAYDFGFSKTPEETFEFWDKQRVLREAVWIIRKFRPDVIITRFPPDSRGGHGHHQASAILAHEAFKAAADPNIFPEQLQFVRPWKAKRLLWNTANFGGQNNTREDQLKIDIGDYNSLLGASYGEIAAHSRSSHKSQGFGSASQRGSSIEYFEYVDGAPAKNTLLDGVDTSWKRIQNGSKVESLIDHINQTYQIDKPELIIAELIQLYKALDQIDDEYWKTEKKKEVEKLILACGGIWFESIAKNPSYALEDQIKVEHSIIVRRPNVTVELTQINGNSIHETLKINKLQRDSVLIHADRTTQPYWLIDPHGKGKFNVSDFNLTGYPENPYAPEGSFQLRINGENITLNQPIKYKYTDPVRGEIYDPIVIVPQLTAKSSSPLALTQNAHTVKVNLTFQKNGQANTTTFNVRPHVPKGWEVSPASFDLSFDKGERTISREISIKPSDASKSSIDTLGFLLADKERLKEIKSIDYNHIPNIVYFPDVAIKMSNINLVNDVKSVAYIHGAGDLIPESLTAIGIKVDVLSNEQALKTDLSSYDAVILGVRIFNVNKQIVPLQNKLLAYVNMGGTVLAQYNVNNGLISKNFGPFPFSVGRSRVTDELATVHFDKNDPIFNYPNKISEADFEHWVQERGLYFAEDIDKKYRTPISMQDPGEPLHNGSLLIAQYGKGKFVYTSLSFFRQLPAGIPGAYRLFVNLLSKSK</sequence>
<dbReference type="AlphaFoldDB" id="A0A2X2J810"/>
<dbReference type="Proteomes" id="UP000251241">
    <property type="component" value="Unassembled WGS sequence"/>
</dbReference>
<evidence type="ECO:0000313" key="1">
    <source>
        <dbReference type="EMBL" id="SPZ88006.1"/>
    </source>
</evidence>
<dbReference type="EMBL" id="UAUU01000009">
    <property type="protein sequence ID" value="SPZ88006.1"/>
    <property type="molecule type" value="Genomic_DNA"/>
</dbReference>
<dbReference type="InterPro" id="IPR003737">
    <property type="entry name" value="GlcNAc_PI_deacetylase-related"/>
</dbReference>
<dbReference type="Pfam" id="PF02585">
    <property type="entry name" value="PIG-L"/>
    <property type="match status" value="1"/>
</dbReference>
<dbReference type="PANTHER" id="PTHR12993">
    <property type="entry name" value="N-ACETYLGLUCOSAMINYL-PHOSPHATIDYLINOSITOL DE-N-ACETYLASE-RELATED"/>
    <property type="match status" value="1"/>
</dbReference>
<dbReference type="SUPFAM" id="SSF52317">
    <property type="entry name" value="Class I glutamine amidotransferase-like"/>
    <property type="match status" value="1"/>
</dbReference>
<dbReference type="GO" id="GO:0016811">
    <property type="term" value="F:hydrolase activity, acting on carbon-nitrogen (but not peptide) bonds, in linear amides"/>
    <property type="evidence" value="ECO:0007669"/>
    <property type="project" value="TreeGrafter"/>
</dbReference>